<evidence type="ECO:0000256" key="1">
    <source>
        <dbReference type="ARBA" id="ARBA00007613"/>
    </source>
</evidence>
<dbReference type="InParanoid" id="A0A1B4XH91"/>
<dbReference type="AlphaFoldDB" id="A0A1B4XH91"/>
<keyword evidence="2" id="KW-1134">Transmembrane beta strand</keyword>
<protein>
    <submittedName>
        <fullName evidence="3">RND transporter</fullName>
    </submittedName>
</protein>
<gene>
    <name evidence="3" type="ORF">SCL_1851</name>
</gene>
<comment type="similarity">
    <text evidence="1 2">Belongs to the outer membrane factor (OMF) (TC 1.B.17) family.</text>
</comment>
<evidence type="ECO:0000313" key="3">
    <source>
        <dbReference type="EMBL" id="BAV34149.1"/>
    </source>
</evidence>
<name>A0A1B4XH91_9GAMM</name>
<dbReference type="InterPro" id="IPR010131">
    <property type="entry name" value="MdtP/NodT-like"/>
</dbReference>
<keyword evidence="2" id="KW-0564">Palmitate</keyword>
<keyword evidence="2" id="KW-0472">Membrane</keyword>
<dbReference type="InterPro" id="IPR003423">
    <property type="entry name" value="OMP_efflux"/>
</dbReference>
<reference evidence="3 4" key="1">
    <citation type="submission" date="2015-05" db="EMBL/GenBank/DDBJ databases">
        <title>Complete genome sequence of a sulfur-oxidizing gammaproteobacterium strain HA5.</title>
        <authorList>
            <person name="Miura A."/>
            <person name="Kojima H."/>
            <person name="Fukui M."/>
        </authorList>
    </citation>
    <scope>NUCLEOTIDE SEQUENCE [LARGE SCALE GENOMIC DNA]</scope>
    <source>
        <strain evidence="3 4">HA5</strain>
    </source>
</reference>
<sequence>MSRFKPHGVVFVLTLALGGCINLAPKYERPAAELPAEWKAPEGQSAAALGAPWWKIYGDAQLDRMVDEALAHNANLAVAVARVDEARALLGETRSGQFPTVDAAYSRDRTQSSLRTAMPLPPGVIRQRDNYRGTLNVSYELDLWGRLRNATRAARAELLATEAAQETVRIALAADVVQAYYSLRSLDEQVAATQRSVTSRAESLALQKKRYDAGVISEFEYRQLEAEELAARAQLPVLESRRARQENALAVLLGRSPRAIYSDTVVATATPAEAPAREQALVVPTGLPSELLLRRPDLIEAEQRLIAANARIGAARAAYFPSLSITGFFGGESAAMSELFTGPAGTWQAAASLTQPIWNAGRVGAQVDAANARQRQALAQYQLAIQNAFRDVRDAIVAQSRTREQFEAEDKRAATLREALRLAKLRYESGVASQLDVLDAERNLLAAELNRSDALRAQRAAVADLFKALGGGWDAGA</sequence>
<dbReference type="GO" id="GO:0015562">
    <property type="term" value="F:efflux transmembrane transporter activity"/>
    <property type="evidence" value="ECO:0007669"/>
    <property type="project" value="InterPro"/>
</dbReference>
<dbReference type="EMBL" id="AP014879">
    <property type="protein sequence ID" value="BAV34149.1"/>
    <property type="molecule type" value="Genomic_DNA"/>
</dbReference>
<dbReference type="PANTHER" id="PTHR30203">
    <property type="entry name" value="OUTER MEMBRANE CATION EFFLUX PROTEIN"/>
    <property type="match status" value="1"/>
</dbReference>
<proteinExistence type="inferred from homology"/>
<dbReference type="PANTHER" id="PTHR30203:SF30">
    <property type="entry name" value="OUTER MEMBRANE PROTEIN-RELATED"/>
    <property type="match status" value="1"/>
</dbReference>
<keyword evidence="2" id="KW-0812">Transmembrane</keyword>
<dbReference type="RefSeq" id="WP_096360932.1">
    <property type="nucleotide sequence ID" value="NZ_AP014879.1"/>
</dbReference>
<dbReference type="KEGG" id="slim:SCL_1851"/>
<evidence type="ECO:0000313" key="4">
    <source>
        <dbReference type="Proteomes" id="UP000243180"/>
    </source>
</evidence>
<organism evidence="3 4">
    <name type="scientific">Sulfuricaulis limicola</name>
    <dbReference type="NCBI Taxonomy" id="1620215"/>
    <lineage>
        <taxon>Bacteria</taxon>
        <taxon>Pseudomonadati</taxon>
        <taxon>Pseudomonadota</taxon>
        <taxon>Gammaproteobacteria</taxon>
        <taxon>Acidiferrobacterales</taxon>
        <taxon>Acidiferrobacteraceae</taxon>
        <taxon>Sulfuricaulis</taxon>
    </lineage>
</organism>
<evidence type="ECO:0000256" key="2">
    <source>
        <dbReference type="RuleBase" id="RU362097"/>
    </source>
</evidence>
<dbReference type="Gene3D" id="1.20.1600.10">
    <property type="entry name" value="Outer membrane efflux proteins (OEP)"/>
    <property type="match status" value="1"/>
</dbReference>
<dbReference type="GO" id="GO:0009279">
    <property type="term" value="C:cell outer membrane"/>
    <property type="evidence" value="ECO:0007669"/>
    <property type="project" value="UniProtKB-SubCell"/>
</dbReference>
<keyword evidence="4" id="KW-1185">Reference proteome</keyword>
<dbReference type="NCBIfam" id="TIGR01845">
    <property type="entry name" value="outer_NodT"/>
    <property type="match status" value="1"/>
</dbReference>
<dbReference type="Proteomes" id="UP000243180">
    <property type="component" value="Chromosome"/>
</dbReference>
<dbReference type="OrthoDB" id="9770517at2"/>
<dbReference type="SUPFAM" id="SSF56954">
    <property type="entry name" value="Outer membrane efflux proteins (OEP)"/>
    <property type="match status" value="1"/>
</dbReference>
<dbReference type="FunCoup" id="A0A1B4XH91">
    <property type="interactions" value="207"/>
</dbReference>
<keyword evidence="2" id="KW-0449">Lipoprotein</keyword>
<accession>A0A1B4XH91</accession>
<dbReference type="Gene3D" id="2.20.200.10">
    <property type="entry name" value="Outer membrane efflux proteins (OEP)"/>
    <property type="match status" value="1"/>
</dbReference>
<dbReference type="Pfam" id="PF02321">
    <property type="entry name" value="OEP"/>
    <property type="match status" value="2"/>
</dbReference>
<comment type="subcellular location">
    <subcellularLocation>
        <location evidence="2">Cell outer membrane</location>
        <topology evidence="2">Lipid-anchor</topology>
    </subcellularLocation>
</comment>
<dbReference type="PROSITE" id="PS51257">
    <property type="entry name" value="PROKAR_LIPOPROTEIN"/>
    <property type="match status" value="1"/>
</dbReference>